<dbReference type="InterPro" id="IPR036116">
    <property type="entry name" value="FN3_sf"/>
</dbReference>
<evidence type="ECO:0000256" key="7">
    <source>
        <dbReference type="ARBA" id="ARBA00022525"/>
    </source>
</evidence>
<dbReference type="Pfam" id="PF00041">
    <property type="entry name" value="fn3"/>
    <property type="match status" value="1"/>
</dbReference>
<dbReference type="Pfam" id="PF12772">
    <property type="entry name" value="GHBP"/>
    <property type="match status" value="1"/>
</dbReference>
<evidence type="ECO:0000256" key="15">
    <source>
        <dbReference type="ARBA" id="ARBA00031294"/>
    </source>
</evidence>
<keyword evidence="11 19" id="KW-1133">Transmembrane helix</keyword>
<reference evidence="22" key="1">
    <citation type="submission" date="2025-08" db="UniProtKB">
        <authorList>
            <consortium name="RefSeq"/>
        </authorList>
    </citation>
    <scope>IDENTIFICATION</scope>
    <source>
        <tissue evidence="22">Kidney</tissue>
    </source>
</reference>
<dbReference type="SMART" id="SM00060">
    <property type="entry name" value="FN3"/>
    <property type="match status" value="1"/>
</dbReference>
<evidence type="ECO:0000256" key="18">
    <source>
        <dbReference type="SAM" id="MobiDB-lite"/>
    </source>
</evidence>
<keyword evidence="10" id="KW-0732">Signal</keyword>
<dbReference type="GO" id="GO:0005576">
    <property type="term" value="C:extracellular region"/>
    <property type="evidence" value="ECO:0007669"/>
    <property type="project" value="UniProtKB-SubCell"/>
</dbReference>
<dbReference type="Proteomes" id="UP000515202">
    <property type="component" value="Unplaced"/>
</dbReference>
<keyword evidence="7" id="KW-0964">Secreted</keyword>
<gene>
    <name evidence="22" type="primary">GHR</name>
</gene>
<dbReference type="InterPro" id="IPR013783">
    <property type="entry name" value="Ig-like_fold"/>
</dbReference>
<evidence type="ECO:0000256" key="11">
    <source>
        <dbReference type="ARBA" id="ARBA00022989"/>
    </source>
</evidence>
<protein>
    <recommendedName>
        <fullName evidence="5">Growth hormone receptor</fullName>
    </recommendedName>
    <alternativeName>
        <fullName evidence="15">Somatotropin receptor</fullName>
    </alternativeName>
</protein>
<accession>A0A6P3R6I3</accession>
<evidence type="ECO:0000256" key="3">
    <source>
        <dbReference type="ARBA" id="ARBA00004613"/>
    </source>
</evidence>
<evidence type="ECO:0000256" key="19">
    <source>
        <dbReference type="SAM" id="Phobius"/>
    </source>
</evidence>
<name>A0A6P3R6I3_PTEVA</name>
<keyword evidence="8" id="KW-0254">Endocytosis</keyword>
<dbReference type="PANTHER" id="PTHR23037:SF46">
    <property type="entry name" value="INTERLEUKIN 5 RECEPTOR SUBUNIT ALPHA"/>
    <property type="match status" value="1"/>
</dbReference>
<evidence type="ECO:0000256" key="2">
    <source>
        <dbReference type="ARBA" id="ARBA00004251"/>
    </source>
</evidence>
<dbReference type="PANTHER" id="PTHR23037">
    <property type="entry name" value="CYTOKINE RECEPTOR"/>
    <property type="match status" value="1"/>
</dbReference>
<keyword evidence="6" id="KW-1003">Cell membrane</keyword>
<keyword evidence="9 19" id="KW-0812">Transmembrane</keyword>
<evidence type="ECO:0000313" key="22">
    <source>
        <dbReference type="RefSeq" id="XP_011369003.2"/>
    </source>
</evidence>
<evidence type="ECO:0000313" key="21">
    <source>
        <dbReference type="Proteomes" id="UP000515202"/>
    </source>
</evidence>
<evidence type="ECO:0000256" key="6">
    <source>
        <dbReference type="ARBA" id="ARBA00022475"/>
    </source>
</evidence>
<dbReference type="CTD" id="2690"/>
<dbReference type="RefSeq" id="XP_011369003.2">
    <property type="nucleotide sequence ID" value="XM_011370701.2"/>
</dbReference>
<dbReference type="InterPro" id="IPR003961">
    <property type="entry name" value="FN3_dom"/>
</dbReference>
<evidence type="ECO:0000256" key="10">
    <source>
        <dbReference type="ARBA" id="ARBA00022729"/>
    </source>
</evidence>
<keyword evidence="13 22" id="KW-0675">Receptor</keyword>
<feature type="transmembrane region" description="Helical" evidence="19">
    <location>
        <begin position="382"/>
        <end position="404"/>
    </location>
</feature>
<dbReference type="InterPro" id="IPR003528">
    <property type="entry name" value="Long_hematopoietin_rcpt_CS"/>
</dbReference>
<feature type="region of interest" description="Disordered" evidence="18">
    <location>
        <begin position="37"/>
        <end position="71"/>
    </location>
</feature>
<dbReference type="SUPFAM" id="SSF49265">
    <property type="entry name" value="Fibronectin type III"/>
    <property type="match status" value="2"/>
</dbReference>
<dbReference type="CDD" id="cd00063">
    <property type="entry name" value="FN3"/>
    <property type="match status" value="1"/>
</dbReference>
<dbReference type="Gene3D" id="2.60.40.10">
    <property type="entry name" value="Immunoglobulins"/>
    <property type="match status" value="2"/>
</dbReference>
<dbReference type="InterPro" id="IPR025871">
    <property type="entry name" value="GHBP"/>
</dbReference>
<evidence type="ECO:0000256" key="9">
    <source>
        <dbReference type="ARBA" id="ARBA00022692"/>
    </source>
</evidence>
<evidence type="ECO:0000256" key="13">
    <source>
        <dbReference type="ARBA" id="ARBA00023170"/>
    </source>
</evidence>
<evidence type="ECO:0000256" key="17">
    <source>
        <dbReference type="ARBA" id="ARBA00045249"/>
    </source>
</evidence>
<sequence length="753" mass="83057">MRGPDGARLLRSRSRTRGPELRLPLASAARVAGTAAGAAAGTPGCGHAGRRPPAPSAPARTRTRALNPQARLEGPTGMDLWKLLLTLLVVGLSDAFSGNEATPAVLDRASHSLQRVNPGLGTNSNTLSTALFHSTPKEDLSKMQAQACQHPYSKLQLCTNGDATESVTRRSENLGHIQKDNSTLVNDGEGRELCFEPALPDPSCLRSTQEWTQEWKECPDYVSAGENSCYFNSSYTSIWIPYCIKLTSNGGTVDQKCFSVEEIVQPDPPIGLNWTLLNISLTGIHADIQVRWEPPPNADVQKGWIVLEYELQYKEINETQWKMMDAVLSTSVPVYSLRLDKEYEVRVRSRQRNSEKYGEFSEVLYVTLPQMSPLACEEDFRFPWFLIIIVGIFGLTVILFLFIFSKQQRIKMLILPPVPVPKIKGIDPDLFKEGKLEEVNTILAIHDNYKPEFYNDDSWVEFIELDIDDPDEKTEGSDTDRLLSNDHQKSLNILGAKDDDSGRTSCYEPDILETDFNASEVGDGTSEVAQPQRLKGEADLLCLDMKNQNNPPCNDATPATQEPSVILAEENKPRPLIGGTESTHQASHTQLSNPSSLANIDFYAQVSDITPAGSVVLSPGQKNKAGISQSDMHPDVVSFCQANFIMDNAYFCEADAKKCIAVAPHVEVESRVEPRFNQEDIYITTESLTTTVGRSGTERAPSSEIPVPDYTSIHIVQSPQGLVLNATALPLPDKEFLSSCGYVSTDHLNKIMP</sequence>
<dbReference type="GeneID" id="105299105"/>
<evidence type="ECO:0000256" key="14">
    <source>
        <dbReference type="ARBA" id="ARBA00023180"/>
    </source>
</evidence>
<keyword evidence="12 19" id="KW-0472">Membrane</keyword>
<dbReference type="GO" id="GO:0006897">
    <property type="term" value="P:endocytosis"/>
    <property type="evidence" value="ECO:0007669"/>
    <property type="project" value="UniProtKB-KW"/>
</dbReference>
<evidence type="ECO:0000256" key="16">
    <source>
        <dbReference type="ARBA" id="ARBA00044958"/>
    </source>
</evidence>
<evidence type="ECO:0000259" key="20">
    <source>
        <dbReference type="PROSITE" id="PS50853"/>
    </source>
</evidence>
<organism evidence="21 22">
    <name type="scientific">Pteropus vampyrus</name>
    <name type="common">Large flying fox</name>
    <dbReference type="NCBI Taxonomy" id="132908"/>
    <lineage>
        <taxon>Eukaryota</taxon>
        <taxon>Metazoa</taxon>
        <taxon>Chordata</taxon>
        <taxon>Craniata</taxon>
        <taxon>Vertebrata</taxon>
        <taxon>Euteleostomi</taxon>
        <taxon>Mammalia</taxon>
        <taxon>Eutheria</taxon>
        <taxon>Laurasiatheria</taxon>
        <taxon>Chiroptera</taxon>
        <taxon>Yinpterochiroptera</taxon>
        <taxon>Pteropodoidea</taxon>
        <taxon>Pteropodidae</taxon>
        <taxon>Pteropodinae</taxon>
        <taxon>Pteropus</taxon>
    </lineage>
</organism>
<comment type="subunit">
    <text evidence="16">On growth hormone (GH) binding, forms homodimers and binds JAK2 via a box 1-containing domain.</text>
</comment>
<comment type="similarity">
    <text evidence="4">Belongs to the type I cytokine receptor family. Type 1 subfamily.</text>
</comment>
<keyword evidence="14" id="KW-0325">Glycoprotein</keyword>
<dbReference type="AlphaFoldDB" id="A0A6P3R6I3"/>
<dbReference type="GO" id="GO:0004896">
    <property type="term" value="F:cytokine receptor activity"/>
    <property type="evidence" value="ECO:0007669"/>
    <property type="project" value="InterPro"/>
</dbReference>
<dbReference type="PROSITE" id="PS50853">
    <property type="entry name" value="FN3"/>
    <property type="match status" value="1"/>
</dbReference>
<evidence type="ECO:0000256" key="12">
    <source>
        <dbReference type="ARBA" id="ARBA00023136"/>
    </source>
</evidence>
<dbReference type="PROSITE" id="PS01352">
    <property type="entry name" value="HEMATOPO_REC_L_F1"/>
    <property type="match status" value="1"/>
</dbReference>
<comment type="subcellular location">
    <subcellularLocation>
        <location evidence="2">Cell membrane</location>
        <topology evidence="2">Single-pass type I membrane protein</topology>
    </subcellularLocation>
    <subcellularLocation>
        <location evidence="3">Secreted</location>
    </subcellularLocation>
</comment>
<dbReference type="FunFam" id="2.60.40.10:FF:000269">
    <property type="entry name" value="Growth hormone receptor"/>
    <property type="match status" value="1"/>
</dbReference>
<evidence type="ECO:0000256" key="1">
    <source>
        <dbReference type="ARBA" id="ARBA00003894"/>
    </source>
</evidence>
<proteinExistence type="inferred from homology"/>
<feature type="domain" description="Fibronectin type-III" evidence="20">
    <location>
        <begin position="268"/>
        <end position="371"/>
    </location>
</feature>
<dbReference type="KEGG" id="pvp:105299105"/>
<evidence type="ECO:0000256" key="4">
    <source>
        <dbReference type="ARBA" id="ARBA00007885"/>
    </source>
</evidence>
<comment type="function">
    <text evidence="17">Receptor for pituitary gland growth hormone (GH1) involved in regulating postnatal body growth. On ligand binding, couples to the JAK2/STAT5 pathway.</text>
</comment>
<comment type="function">
    <text evidence="1">The soluble form (GHBP) acts as a reservoir of growth hormone in plasma and may be a modulator/inhibitor of GH signaling.</text>
</comment>
<evidence type="ECO:0000256" key="5">
    <source>
        <dbReference type="ARBA" id="ARBA00017448"/>
    </source>
</evidence>
<dbReference type="GO" id="GO:0009897">
    <property type="term" value="C:external side of plasma membrane"/>
    <property type="evidence" value="ECO:0007669"/>
    <property type="project" value="TreeGrafter"/>
</dbReference>
<keyword evidence="21" id="KW-1185">Reference proteome</keyword>
<evidence type="ECO:0000256" key="8">
    <source>
        <dbReference type="ARBA" id="ARBA00022583"/>
    </source>
</evidence>
<dbReference type="OrthoDB" id="9890215at2759"/>